<gene>
    <name evidence="1" type="ORF">C799_02782</name>
</gene>
<dbReference type="AlphaFoldDB" id="R9HID1"/>
<name>R9HID1_BACT4</name>
<dbReference type="HOGENOM" id="CLU_3212742_0_0_10"/>
<protein>
    <submittedName>
        <fullName evidence="1">Uncharacterized protein</fullName>
    </submittedName>
</protein>
<proteinExistence type="predicted"/>
<evidence type="ECO:0000313" key="1">
    <source>
        <dbReference type="EMBL" id="EOS00930.1"/>
    </source>
</evidence>
<comment type="caution">
    <text evidence="1">The sequence shown here is derived from an EMBL/GenBank/DDBJ whole genome shotgun (WGS) entry which is preliminary data.</text>
</comment>
<accession>R9HID1</accession>
<organism evidence="1 2">
    <name type="scientific">Bacteroides thetaiotaomicron dnLKV9</name>
    <dbReference type="NCBI Taxonomy" id="1235785"/>
    <lineage>
        <taxon>Bacteria</taxon>
        <taxon>Pseudomonadati</taxon>
        <taxon>Bacteroidota</taxon>
        <taxon>Bacteroidia</taxon>
        <taxon>Bacteroidales</taxon>
        <taxon>Bacteroidaceae</taxon>
        <taxon>Bacteroides</taxon>
    </lineage>
</organism>
<dbReference type="EMBL" id="ASSM01000009">
    <property type="protein sequence ID" value="EOS00930.1"/>
    <property type="molecule type" value="Genomic_DNA"/>
</dbReference>
<sequence>MKITFVGTLQFRLFLSLIRTFFYHPAISFRPYTYLISSPVTVYK</sequence>
<dbReference type="Proteomes" id="UP000014207">
    <property type="component" value="Unassembled WGS sequence"/>
</dbReference>
<evidence type="ECO:0000313" key="2">
    <source>
        <dbReference type="Proteomes" id="UP000014207"/>
    </source>
</evidence>
<reference evidence="1 2" key="1">
    <citation type="submission" date="2013-04" db="EMBL/GenBank/DDBJ databases">
        <title>The Genome Sequence of Bacteroides thetaiotaomicron dnLKV9.</title>
        <authorList>
            <consortium name="The Broad Institute Genomics Platform"/>
            <consortium name="The Broad Institute Genome Sequencing Center for Infectious Disease"/>
            <person name="Earl A."/>
            <person name="Xavier R."/>
            <person name="Kuhn K."/>
            <person name="Stappenbeck T."/>
            <person name="Walker B."/>
            <person name="Young S."/>
            <person name="Zeng Q."/>
            <person name="Gargeya S."/>
            <person name="Fitzgerald M."/>
            <person name="Haas B."/>
            <person name="Abouelleil A."/>
            <person name="Allen A.W."/>
            <person name="Alvarado L."/>
            <person name="Arachchi H.M."/>
            <person name="Berlin A.M."/>
            <person name="Chapman S.B."/>
            <person name="Gainer-Dewar J."/>
            <person name="Goldberg J."/>
            <person name="Griggs A."/>
            <person name="Gujja S."/>
            <person name="Hansen M."/>
            <person name="Howarth C."/>
            <person name="Imamovic A."/>
            <person name="Ireland A."/>
            <person name="Larimer J."/>
            <person name="McCowan C."/>
            <person name="Murphy C."/>
            <person name="Pearson M."/>
            <person name="Poon T.W."/>
            <person name="Priest M."/>
            <person name="Roberts A."/>
            <person name="Saif S."/>
            <person name="Shea T."/>
            <person name="Sisk P."/>
            <person name="Sykes S."/>
            <person name="Wortman J."/>
            <person name="Nusbaum C."/>
            <person name="Birren B."/>
        </authorList>
    </citation>
    <scope>NUCLEOTIDE SEQUENCE [LARGE SCALE GENOMIC DNA]</scope>
    <source>
        <strain evidence="2">dnLKV9</strain>
    </source>
</reference>